<proteinExistence type="inferred from homology"/>
<evidence type="ECO:0000313" key="6">
    <source>
        <dbReference type="EMBL" id="KZC13841.1"/>
    </source>
</evidence>
<evidence type="ECO:0000256" key="4">
    <source>
        <dbReference type="ARBA" id="ARBA00022840"/>
    </source>
</evidence>
<dbReference type="PANTHER" id="PTHR11088">
    <property type="entry name" value="TRNA DIMETHYLALLYLTRANSFERASE"/>
    <property type="match status" value="1"/>
</dbReference>
<name>A0A154PPN4_DUFNO</name>
<keyword evidence="7" id="KW-1185">Reference proteome</keyword>
<reference evidence="6 7" key="1">
    <citation type="submission" date="2015-07" db="EMBL/GenBank/DDBJ databases">
        <title>The genome of Dufourea novaeangliae.</title>
        <authorList>
            <person name="Pan H."/>
            <person name="Kapheim K."/>
        </authorList>
    </citation>
    <scope>NUCLEOTIDE SEQUENCE [LARGE SCALE GENOMIC DNA]</scope>
    <source>
        <strain evidence="6">0120121106</strain>
        <tissue evidence="6">Whole body</tissue>
    </source>
</reference>
<dbReference type="InterPro" id="IPR036236">
    <property type="entry name" value="Znf_C2H2_sf"/>
</dbReference>
<dbReference type="GO" id="GO:0005524">
    <property type="term" value="F:ATP binding"/>
    <property type="evidence" value="ECO:0007669"/>
    <property type="project" value="UniProtKB-KW"/>
</dbReference>
<dbReference type="STRING" id="178035.A0A154PPN4"/>
<evidence type="ECO:0000256" key="1">
    <source>
        <dbReference type="ARBA" id="ARBA00005842"/>
    </source>
</evidence>
<dbReference type="Gene3D" id="3.30.160.60">
    <property type="entry name" value="Classic Zinc Finger"/>
    <property type="match status" value="1"/>
</dbReference>
<dbReference type="Gene3D" id="3.40.50.300">
    <property type="entry name" value="P-loop containing nucleotide triphosphate hydrolases"/>
    <property type="match status" value="1"/>
</dbReference>
<keyword evidence="4" id="KW-0067">ATP-binding</keyword>
<dbReference type="GO" id="GO:0052381">
    <property type="term" value="F:tRNA dimethylallyltransferase activity"/>
    <property type="evidence" value="ECO:0007669"/>
    <property type="project" value="TreeGrafter"/>
</dbReference>
<dbReference type="Proteomes" id="UP000076502">
    <property type="component" value="Unassembled WGS sequence"/>
</dbReference>
<evidence type="ECO:0000259" key="5">
    <source>
        <dbReference type="PROSITE" id="PS00028"/>
    </source>
</evidence>
<organism evidence="6 7">
    <name type="scientific">Dufourea novaeangliae</name>
    <name type="common">Sweat bee</name>
    <dbReference type="NCBI Taxonomy" id="178035"/>
    <lineage>
        <taxon>Eukaryota</taxon>
        <taxon>Metazoa</taxon>
        <taxon>Ecdysozoa</taxon>
        <taxon>Arthropoda</taxon>
        <taxon>Hexapoda</taxon>
        <taxon>Insecta</taxon>
        <taxon>Pterygota</taxon>
        <taxon>Neoptera</taxon>
        <taxon>Endopterygota</taxon>
        <taxon>Hymenoptera</taxon>
        <taxon>Apocrita</taxon>
        <taxon>Aculeata</taxon>
        <taxon>Apoidea</taxon>
        <taxon>Anthophila</taxon>
        <taxon>Halictidae</taxon>
        <taxon>Rophitinae</taxon>
        <taxon>Dufourea</taxon>
    </lineage>
</organism>
<protein>
    <submittedName>
        <fullName evidence="6">tRNA dimethylallyltransferase, mitochondrial</fullName>
    </submittedName>
</protein>
<feature type="domain" description="C2H2-type" evidence="5">
    <location>
        <begin position="169"/>
        <end position="191"/>
    </location>
</feature>
<dbReference type="InterPro" id="IPR003604">
    <property type="entry name" value="Matrin/U1-like-C_Znf_C2H2"/>
</dbReference>
<dbReference type="Pfam" id="PF12874">
    <property type="entry name" value="zf-met"/>
    <property type="match status" value="1"/>
</dbReference>
<keyword evidence="2 6" id="KW-0808">Transferase</keyword>
<feature type="non-terminal residue" evidence="6">
    <location>
        <position position="205"/>
    </location>
</feature>
<dbReference type="PROSITE" id="PS00028">
    <property type="entry name" value="ZINC_FINGER_C2H2_1"/>
    <property type="match status" value="1"/>
</dbReference>
<evidence type="ECO:0000256" key="2">
    <source>
        <dbReference type="ARBA" id="ARBA00022679"/>
    </source>
</evidence>
<keyword evidence="3" id="KW-0547">Nucleotide-binding</keyword>
<dbReference type="PANTHER" id="PTHR11088:SF89">
    <property type="entry name" value="TRNA DIMETHYLALLYLTRANSFERASE"/>
    <property type="match status" value="1"/>
</dbReference>
<dbReference type="GO" id="GO:0006400">
    <property type="term" value="P:tRNA modification"/>
    <property type="evidence" value="ECO:0007669"/>
    <property type="project" value="TreeGrafter"/>
</dbReference>
<dbReference type="InterPro" id="IPR027417">
    <property type="entry name" value="P-loop_NTPase"/>
</dbReference>
<dbReference type="InterPro" id="IPR013087">
    <property type="entry name" value="Znf_C2H2_type"/>
</dbReference>
<evidence type="ECO:0000313" key="7">
    <source>
        <dbReference type="Proteomes" id="UP000076502"/>
    </source>
</evidence>
<accession>A0A154PPN4</accession>
<dbReference type="OrthoDB" id="775260at2759"/>
<dbReference type="SMART" id="SM00451">
    <property type="entry name" value="ZnF_U1"/>
    <property type="match status" value="1"/>
</dbReference>
<dbReference type="GO" id="GO:0008270">
    <property type="term" value="F:zinc ion binding"/>
    <property type="evidence" value="ECO:0007669"/>
    <property type="project" value="InterPro"/>
</dbReference>
<sequence>VLEQRLDSRVDAMLETGLVQELLDFHRRYNEQWIQTNTSPDYTKGIFQSIGFKEFHSYLVLPENEKREKKGQELLKKAIDDLRLVTKRYAKKQQKWVRNRLIRRSDRQVPRVYTLDCTDLDKWDSSVYEQAVKIVEATLRGEEPLQKPLNESVTNQKLTDSSNEECYHCDVCDRFFVGDVQWSAHMDGEKHRKVLKRKKRLAEQN</sequence>
<feature type="non-terminal residue" evidence="6">
    <location>
        <position position="1"/>
    </location>
</feature>
<evidence type="ECO:0000256" key="3">
    <source>
        <dbReference type="ARBA" id="ARBA00022741"/>
    </source>
</evidence>
<comment type="similarity">
    <text evidence="1">Belongs to the IPP transferase family.</text>
</comment>
<dbReference type="GO" id="GO:0003676">
    <property type="term" value="F:nucleic acid binding"/>
    <property type="evidence" value="ECO:0007669"/>
    <property type="project" value="InterPro"/>
</dbReference>
<dbReference type="GO" id="GO:0005739">
    <property type="term" value="C:mitochondrion"/>
    <property type="evidence" value="ECO:0007669"/>
    <property type="project" value="TreeGrafter"/>
</dbReference>
<dbReference type="SUPFAM" id="SSF57667">
    <property type="entry name" value="beta-beta-alpha zinc fingers"/>
    <property type="match status" value="1"/>
</dbReference>
<dbReference type="AlphaFoldDB" id="A0A154PPN4"/>
<dbReference type="Pfam" id="PF01715">
    <property type="entry name" value="IPPT"/>
    <property type="match status" value="1"/>
</dbReference>
<dbReference type="InterPro" id="IPR039657">
    <property type="entry name" value="Dimethylallyltransferase"/>
</dbReference>
<gene>
    <name evidence="6" type="ORF">WN55_05745</name>
</gene>
<dbReference type="EMBL" id="KQ435012">
    <property type="protein sequence ID" value="KZC13841.1"/>
    <property type="molecule type" value="Genomic_DNA"/>
</dbReference>